<gene>
    <name evidence="1" type="ORF">EG850_03445</name>
</gene>
<dbReference type="PROSITE" id="PS51257">
    <property type="entry name" value="PROKAR_LIPOPROTEIN"/>
    <property type="match status" value="1"/>
</dbReference>
<accession>A0A3P3W0Q3</accession>
<protein>
    <recommendedName>
        <fullName evidence="3">Lipoprotein</fullName>
    </recommendedName>
</protein>
<comment type="caution">
    <text evidence="1">The sequence shown here is derived from an EMBL/GenBank/DDBJ whole genome shotgun (WGS) entry which is preliminary data.</text>
</comment>
<name>A0A3P3W0Q3_9MICO</name>
<evidence type="ECO:0000313" key="1">
    <source>
        <dbReference type="EMBL" id="RRJ87918.1"/>
    </source>
</evidence>
<organism evidence="1 2">
    <name type="scientific">Gulosibacter macacae</name>
    <dbReference type="NCBI Taxonomy" id="2488791"/>
    <lineage>
        <taxon>Bacteria</taxon>
        <taxon>Bacillati</taxon>
        <taxon>Actinomycetota</taxon>
        <taxon>Actinomycetes</taxon>
        <taxon>Micrococcales</taxon>
        <taxon>Microbacteriaceae</taxon>
        <taxon>Gulosibacter</taxon>
    </lineage>
</organism>
<reference evidence="1 2" key="1">
    <citation type="submission" date="2018-11" db="EMBL/GenBank/DDBJ databases">
        <title>YIM 102482-1 draft genome.</title>
        <authorList>
            <person name="Li G."/>
            <person name="Jiang Y."/>
        </authorList>
    </citation>
    <scope>NUCLEOTIDE SEQUENCE [LARGE SCALE GENOMIC DNA]</scope>
    <source>
        <strain evidence="1 2">YIM 102482-1</strain>
    </source>
</reference>
<dbReference type="AlphaFoldDB" id="A0A3P3W0Q3"/>
<evidence type="ECO:0008006" key="3">
    <source>
        <dbReference type="Google" id="ProtNLM"/>
    </source>
</evidence>
<dbReference type="Proteomes" id="UP000274391">
    <property type="component" value="Unassembled WGS sequence"/>
</dbReference>
<keyword evidence="2" id="KW-1185">Reference proteome</keyword>
<evidence type="ECO:0000313" key="2">
    <source>
        <dbReference type="Proteomes" id="UP000274391"/>
    </source>
</evidence>
<dbReference type="RefSeq" id="WP_124969977.1">
    <property type="nucleotide sequence ID" value="NZ_RQVS01000003.1"/>
</dbReference>
<sequence>MSRHHRYVAAIAGTVLITGALSGCAGDDRIVIHEEGTVAAVSIDGVAASIGGFAAMCYLDSGKIVIVPGPDAANPNEIEYVIAYFDEQRTPTEFDLKFGDSTSQWLADDGTAAPAFVFDGTDFTLAGAVADASGKITQVVAIGSCPEPIVTATPSN</sequence>
<dbReference type="EMBL" id="RQVS01000003">
    <property type="protein sequence ID" value="RRJ87918.1"/>
    <property type="molecule type" value="Genomic_DNA"/>
</dbReference>
<proteinExistence type="predicted"/>